<keyword evidence="1" id="KW-0732">Signal</keyword>
<dbReference type="InterPro" id="IPR027304">
    <property type="entry name" value="Trigger_fact/SurA_dom_sf"/>
</dbReference>
<dbReference type="SUPFAM" id="SSF109998">
    <property type="entry name" value="Triger factor/SurA peptide-binding domain-like"/>
    <property type="match status" value="1"/>
</dbReference>
<keyword evidence="3" id="KW-1185">Reference proteome</keyword>
<evidence type="ECO:0000313" key="3">
    <source>
        <dbReference type="Proteomes" id="UP000008460"/>
    </source>
</evidence>
<name>F4GYM9_CELFA</name>
<organism evidence="2 3">
    <name type="scientific">Cellulomonas fimi (strain ATCC 484 / DSM 20113 / JCM 1341 / CCUG 24087 / LMG 16345 / NBRC 15513 / NCIMB 8980 / NCTC 7547 / NRS-133)</name>
    <dbReference type="NCBI Taxonomy" id="590998"/>
    <lineage>
        <taxon>Bacteria</taxon>
        <taxon>Bacillati</taxon>
        <taxon>Actinomycetota</taxon>
        <taxon>Actinomycetes</taxon>
        <taxon>Micrococcales</taxon>
        <taxon>Cellulomonadaceae</taxon>
        <taxon>Cellulomonas</taxon>
    </lineage>
</organism>
<dbReference type="PROSITE" id="PS51257">
    <property type="entry name" value="PROKAR_LIPOPROTEIN"/>
    <property type="match status" value="1"/>
</dbReference>
<sequence length="199" mass="20131">MAVQRRAGAGVRRFGVLVAGGVAAAALAGCAGQPGAAAVVDGTAIPTSDVRTATEELGPYLQDVSPANVLTVLVHEPTIVDVAAEHGVGVSDAEAQELLESVASQSDPDADVTFSPASLAVARYSLAYTRLQEREDAQEVLGEALERVAALDVEVNPRFGTTDDGNTVVAPTARPWIVVPAADGADGEGVLPAPSPTAP</sequence>
<dbReference type="HOGENOM" id="CLU_121329_0_0_11"/>
<dbReference type="EMBL" id="CP002666">
    <property type="protein sequence ID" value="AEE47146.1"/>
    <property type="molecule type" value="Genomic_DNA"/>
</dbReference>
<reference evidence="2 3" key="1">
    <citation type="submission" date="2011-04" db="EMBL/GenBank/DDBJ databases">
        <title>Complete sequence of Cellulomonas fimi ATCC 484.</title>
        <authorList>
            <consortium name="US DOE Joint Genome Institute"/>
            <person name="Lucas S."/>
            <person name="Han J."/>
            <person name="Lapidus A."/>
            <person name="Cheng J.-F."/>
            <person name="Goodwin L."/>
            <person name="Pitluck S."/>
            <person name="Peters L."/>
            <person name="Chertkov O."/>
            <person name="Detter J.C."/>
            <person name="Han C."/>
            <person name="Tapia R."/>
            <person name="Land M."/>
            <person name="Hauser L."/>
            <person name="Kyrpides N."/>
            <person name="Ivanova N."/>
            <person name="Ovchinnikova G."/>
            <person name="Pagani I."/>
            <person name="Mead D."/>
            <person name="Brumm P."/>
            <person name="Woyke T."/>
        </authorList>
    </citation>
    <scope>NUCLEOTIDE SEQUENCE [LARGE SCALE GENOMIC DNA]</scope>
    <source>
        <strain evidence="3">ATCC 484 / DSM 20113 / JCM 1341 / NBRC 15513 / NCIMB 8980 / NCTC 7547</strain>
    </source>
</reference>
<proteinExistence type="predicted"/>
<protein>
    <recommendedName>
        <fullName evidence="4">Lipoprotein</fullName>
    </recommendedName>
</protein>
<dbReference type="Proteomes" id="UP000008460">
    <property type="component" value="Chromosome"/>
</dbReference>
<evidence type="ECO:0000313" key="2">
    <source>
        <dbReference type="EMBL" id="AEE47146.1"/>
    </source>
</evidence>
<dbReference type="RefSeq" id="WP_013772172.1">
    <property type="nucleotide sequence ID" value="NC_015514.1"/>
</dbReference>
<accession>F4GYM9</accession>
<feature type="signal peptide" evidence="1">
    <location>
        <begin position="1"/>
        <end position="28"/>
    </location>
</feature>
<gene>
    <name evidence="2" type="ordered locus">Celf_3029</name>
</gene>
<dbReference type="AlphaFoldDB" id="F4GYM9"/>
<dbReference type="STRING" id="590998.Celf_3029"/>
<evidence type="ECO:0000256" key="1">
    <source>
        <dbReference type="SAM" id="SignalP"/>
    </source>
</evidence>
<dbReference type="KEGG" id="cfi:Celf_3029"/>
<evidence type="ECO:0008006" key="4">
    <source>
        <dbReference type="Google" id="ProtNLM"/>
    </source>
</evidence>
<feature type="chain" id="PRO_5038725495" description="Lipoprotein" evidence="1">
    <location>
        <begin position="29"/>
        <end position="199"/>
    </location>
</feature>